<accession>A0ABS6S4A6</accession>
<name>A0ABS6S4A6_9BACT</name>
<organism evidence="2 3">
    <name type="scientific">Candidatus Magnetobacterium casense</name>
    <dbReference type="NCBI Taxonomy" id="1455061"/>
    <lineage>
        <taxon>Bacteria</taxon>
        <taxon>Pseudomonadati</taxon>
        <taxon>Nitrospirota</taxon>
        <taxon>Thermodesulfovibrionia</taxon>
        <taxon>Thermodesulfovibrionales</taxon>
        <taxon>Candidatus Magnetobacteriaceae</taxon>
        <taxon>Candidatus Magnetobacterium</taxon>
    </lineage>
</organism>
<sequence>MRLRILAVMLIVGMYLLIPVVSLAATAQVIVITASPIQGNECVTDLGMEFTLPDEVSFWWTPAQTGNGTKIVMTVGDWPQDCEDGLVVYEGNETTTSQTIDTDDLVIGLYYHVYNITEGGNCSTCYATGSVIASDSIDTGGAGNVTINTAGLDDMADIMRTGLIFGTLFILGIVGAVRHSLTGYLGGIIGLSLSLAYMQDQIGMYLVIPMIVIILGLGLALVRDAWTQGVEIF</sequence>
<keyword evidence="1" id="KW-0472">Membrane</keyword>
<protein>
    <submittedName>
        <fullName evidence="2">Uncharacterized protein</fullName>
    </submittedName>
</protein>
<evidence type="ECO:0000313" key="3">
    <source>
        <dbReference type="Proteomes" id="UP001196980"/>
    </source>
</evidence>
<gene>
    <name evidence="2" type="ORF">HWQ67_17830</name>
</gene>
<dbReference type="EMBL" id="JABXWD010000589">
    <property type="protein sequence ID" value="MBV6343435.1"/>
    <property type="molecule type" value="Genomic_DNA"/>
</dbReference>
<evidence type="ECO:0000313" key="2">
    <source>
        <dbReference type="EMBL" id="MBV6343435.1"/>
    </source>
</evidence>
<proteinExistence type="predicted"/>
<comment type="caution">
    <text evidence="2">The sequence shown here is derived from an EMBL/GenBank/DDBJ whole genome shotgun (WGS) entry which is preliminary data.</text>
</comment>
<feature type="transmembrane region" description="Helical" evidence="1">
    <location>
        <begin position="158"/>
        <end position="174"/>
    </location>
</feature>
<keyword evidence="3" id="KW-1185">Reference proteome</keyword>
<keyword evidence="1" id="KW-1133">Transmembrane helix</keyword>
<keyword evidence="1" id="KW-0812">Transmembrane</keyword>
<reference evidence="2 3" key="1">
    <citation type="journal article" date="2020" name="J Geophys Res Biogeosci">
        <title>Magnetotaxis as an Adaptation to Enable Bacterial Shuttling of Microbial Sulfur and Sulfur Cycling Across Aquatic Oxic#Anoxic Interfaces.</title>
        <authorList>
            <person name="Li J."/>
            <person name="Liu P."/>
            <person name="Wang J."/>
            <person name="Roberts A.P."/>
            <person name="Pan Y."/>
        </authorList>
    </citation>
    <scope>NUCLEOTIDE SEQUENCE [LARGE SCALE GENOMIC DNA]</scope>
    <source>
        <strain evidence="2 3">MYR-1_YQ</strain>
    </source>
</reference>
<feature type="transmembrane region" description="Helical" evidence="1">
    <location>
        <begin position="204"/>
        <end position="222"/>
    </location>
</feature>
<evidence type="ECO:0000256" key="1">
    <source>
        <dbReference type="SAM" id="Phobius"/>
    </source>
</evidence>
<dbReference type="Proteomes" id="UP001196980">
    <property type="component" value="Unassembled WGS sequence"/>
</dbReference>
<dbReference type="RefSeq" id="WP_218254050.1">
    <property type="nucleotide sequence ID" value="NZ_JABXWD010000589.1"/>
</dbReference>